<evidence type="ECO:0000313" key="5">
    <source>
        <dbReference type="EMBL" id="CAE4653013.1"/>
    </source>
</evidence>
<evidence type="ECO:0000259" key="4">
    <source>
        <dbReference type="PROSITE" id="PS51203"/>
    </source>
</evidence>
<dbReference type="PROSITE" id="PS51203">
    <property type="entry name" value="CS"/>
    <property type="match status" value="1"/>
</dbReference>
<dbReference type="Gene3D" id="3.40.30.10">
    <property type="entry name" value="Glutaredoxin"/>
    <property type="match status" value="2"/>
</dbReference>
<dbReference type="InterPro" id="IPR008978">
    <property type="entry name" value="HSP20-like_chaperone"/>
</dbReference>
<evidence type="ECO:0000256" key="3">
    <source>
        <dbReference type="SAM" id="SignalP"/>
    </source>
</evidence>
<dbReference type="InterPro" id="IPR007052">
    <property type="entry name" value="CS_dom"/>
</dbReference>
<dbReference type="SUPFAM" id="SSF52833">
    <property type="entry name" value="Thioredoxin-like"/>
    <property type="match status" value="1"/>
</dbReference>
<feature type="region of interest" description="Disordered" evidence="2">
    <location>
        <begin position="644"/>
        <end position="689"/>
    </location>
</feature>
<evidence type="ECO:0000256" key="1">
    <source>
        <dbReference type="ARBA" id="ARBA00006347"/>
    </source>
</evidence>
<dbReference type="Pfam" id="PF04969">
    <property type="entry name" value="CS"/>
    <property type="match status" value="1"/>
</dbReference>
<name>A0A7S4SQE6_9DINO</name>
<dbReference type="GO" id="GO:0034976">
    <property type="term" value="P:response to endoplasmic reticulum stress"/>
    <property type="evidence" value="ECO:0007669"/>
    <property type="project" value="TreeGrafter"/>
</dbReference>
<feature type="compositionally biased region" description="Pro residues" evidence="2">
    <location>
        <begin position="649"/>
        <end position="661"/>
    </location>
</feature>
<dbReference type="AlphaFoldDB" id="A0A7S4SQE6"/>
<dbReference type="GO" id="GO:0006457">
    <property type="term" value="P:protein folding"/>
    <property type="evidence" value="ECO:0007669"/>
    <property type="project" value="TreeGrafter"/>
</dbReference>
<dbReference type="PANTHER" id="PTHR18929">
    <property type="entry name" value="PROTEIN DISULFIDE ISOMERASE"/>
    <property type="match status" value="1"/>
</dbReference>
<organism evidence="5">
    <name type="scientific">Alexandrium monilatum</name>
    <dbReference type="NCBI Taxonomy" id="311494"/>
    <lineage>
        <taxon>Eukaryota</taxon>
        <taxon>Sar</taxon>
        <taxon>Alveolata</taxon>
        <taxon>Dinophyceae</taxon>
        <taxon>Gonyaulacales</taxon>
        <taxon>Pyrocystaceae</taxon>
        <taxon>Alexandrium</taxon>
    </lineage>
</organism>
<feature type="compositionally biased region" description="Acidic residues" evidence="2">
    <location>
        <begin position="138"/>
        <end position="149"/>
    </location>
</feature>
<feature type="region of interest" description="Disordered" evidence="2">
    <location>
        <begin position="128"/>
        <end position="149"/>
    </location>
</feature>
<reference evidence="5" key="1">
    <citation type="submission" date="2021-01" db="EMBL/GenBank/DDBJ databases">
        <authorList>
            <person name="Corre E."/>
            <person name="Pelletier E."/>
            <person name="Niang G."/>
            <person name="Scheremetjew M."/>
            <person name="Finn R."/>
            <person name="Kale V."/>
            <person name="Holt S."/>
            <person name="Cochrane G."/>
            <person name="Meng A."/>
            <person name="Brown T."/>
            <person name="Cohen L."/>
        </authorList>
    </citation>
    <scope>NUCLEOTIDE SEQUENCE</scope>
    <source>
        <strain evidence="5">CCMP3105</strain>
    </source>
</reference>
<feature type="compositionally biased region" description="Low complexity" evidence="2">
    <location>
        <begin position="662"/>
        <end position="683"/>
    </location>
</feature>
<dbReference type="EMBL" id="HBNR01076606">
    <property type="protein sequence ID" value="CAE4653013.1"/>
    <property type="molecule type" value="Transcribed_RNA"/>
</dbReference>
<proteinExistence type="inferred from homology"/>
<dbReference type="SUPFAM" id="SSF49764">
    <property type="entry name" value="HSP20-like chaperones"/>
    <property type="match status" value="1"/>
</dbReference>
<evidence type="ECO:0000256" key="2">
    <source>
        <dbReference type="SAM" id="MobiDB-lite"/>
    </source>
</evidence>
<dbReference type="CDD" id="cd06463">
    <property type="entry name" value="p23_like"/>
    <property type="match status" value="1"/>
</dbReference>
<feature type="compositionally biased region" description="Basic and acidic residues" evidence="2">
    <location>
        <begin position="128"/>
        <end position="137"/>
    </location>
</feature>
<keyword evidence="3" id="KW-0732">Signal</keyword>
<feature type="chain" id="PRO_5030985520" description="CS domain-containing protein" evidence="3">
    <location>
        <begin position="23"/>
        <end position="689"/>
    </location>
</feature>
<gene>
    <name evidence="5" type="ORF">AMON00008_LOCUS54461</name>
</gene>
<dbReference type="InterPro" id="IPR036249">
    <property type="entry name" value="Thioredoxin-like_sf"/>
</dbReference>
<feature type="domain" description="CS" evidence="4">
    <location>
        <begin position="22"/>
        <end position="118"/>
    </location>
</feature>
<sequence length="689" mass="77862">MARSRAFGGLLAMLLATAAAKAVVPRFKWGQTKELIFLSVMVRDLDESSVSVSLVTEGDLKFAAKNAKGEEHVLNLPLREDVKPEAMKWELSARTDKWGKAVVITLAKKNQHRWDLLAADPKPFKGLMDKDWSREDQSLEPEEESPYVEDNPELVALTEKNLDKTLSKYSAVVVNVRYPWCSQCKSQDDTFAKAAKGAKVKSKKDKSWKKIAFAVVDAREQRKLGRQLGAKCEFTCDYRVYTEKGEDPVTIKSKWSDTELLNDVFKYLRPAVEVVKTPDDVAPLKAKNTTCYGGFASDSDSKYLLFKKVAGLMRGELVFAASFGEERQVEMWPSKQNFSFKYDGAWTDNGTIFFDWVKPRAIPLLQPYDWELRDTYEKLGLPLAKVWIDDSDKNPSFEKVVRHAVRRVAKKYLGKLAFVEQKKSTYSYELRDYGLNHPEAYPAFGIANNASYNSIKYGFEVTPDIAPSVQEFWKNADMVVDKLTVFCDGVLAGTWPVAHETGPAQTNWTTGTVKHVVWKTYKEVTSPEKPLLMQVYGKYRSEHEKKEKEVENLAKVLEPYSESLTVATYDSSDNYVPPEDIQRDKYSSDTEWFWVPKVEGGERPAIKKLMKPKKDAPINTVIEFAKKQSGLDIDVSATMQKFEEQMKENPPPTTTPPPPLPSMGDSGLDMGAGGDMMDSLGGMQEKMEL</sequence>
<dbReference type="Gene3D" id="2.60.40.790">
    <property type="match status" value="1"/>
</dbReference>
<comment type="similarity">
    <text evidence="1">Belongs to the protein disulfide isomerase family.</text>
</comment>
<dbReference type="GO" id="GO:0003756">
    <property type="term" value="F:protein disulfide isomerase activity"/>
    <property type="evidence" value="ECO:0007669"/>
    <property type="project" value="TreeGrafter"/>
</dbReference>
<feature type="signal peptide" evidence="3">
    <location>
        <begin position="1"/>
        <end position="22"/>
    </location>
</feature>
<protein>
    <recommendedName>
        <fullName evidence="4">CS domain-containing protein</fullName>
    </recommendedName>
</protein>
<accession>A0A7S4SQE6</accession>
<dbReference type="GO" id="GO:0005783">
    <property type="term" value="C:endoplasmic reticulum"/>
    <property type="evidence" value="ECO:0007669"/>
    <property type="project" value="TreeGrafter"/>
</dbReference>